<accession>A0A0K2V2K6</accession>
<name>A0A0K2V2K6_LEPSM</name>
<organism evidence="1">
    <name type="scientific">Lepeophtheirus salmonis</name>
    <name type="common">Salmon louse</name>
    <name type="synonym">Caligus salmonis</name>
    <dbReference type="NCBI Taxonomy" id="72036"/>
    <lineage>
        <taxon>Eukaryota</taxon>
        <taxon>Metazoa</taxon>
        <taxon>Ecdysozoa</taxon>
        <taxon>Arthropoda</taxon>
        <taxon>Crustacea</taxon>
        <taxon>Multicrustacea</taxon>
        <taxon>Hexanauplia</taxon>
        <taxon>Copepoda</taxon>
        <taxon>Siphonostomatoida</taxon>
        <taxon>Caligidae</taxon>
        <taxon>Lepeophtheirus</taxon>
    </lineage>
</organism>
<sequence length="11" mass="1420">MNRENRKPIYV</sequence>
<dbReference type="EMBL" id="HACA01026845">
    <property type="protein sequence ID" value="CDW44206.1"/>
    <property type="molecule type" value="Transcribed_RNA"/>
</dbReference>
<protein>
    <submittedName>
        <fullName evidence="1">Uncharacterized protein</fullName>
    </submittedName>
</protein>
<reference evidence="1" key="1">
    <citation type="submission" date="2014-05" db="EMBL/GenBank/DDBJ databases">
        <authorList>
            <person name="Chronopoulou M."/>
        </authorList>
    </citation>
    <scope>NUCLEOTIDE SEQUENCE</scope>
    <source>
        <tissue evidence="1">Whole organism</tissue>
    </source>
</reference>
<proteinExistence type="predicted"/>
<evidence type="ECO:0000313" key="1">
    <source>
        <dbReference type="EMBL" id="CDW44206.1"/>
    </source>
</evidence>